<dbReference type="InParanoid" id="A0A1Z5KCI4"/>
<evidence type="ECO:0000256" key="3">
    <source>
        <dbReference type="ARBA" id="ARBA00022691"/>
    </source>
</evidence>
<dbReference type="InterPro" id="IPR010865">
    <property type="entry name" value="DUF1499"/>
</dbReference>
<feature type="region of interest" description="Disordered" evidence="6">
    <location>
        <begin position="229"/>
        <end position="249"/>
    </location>
</feature>
<feature type="binding site" evidence="5">
    <location>
        <position position="167"/>
    </location>
    <ligand>
        <name>S-adenosyl-L-methionine</name>
        <dbReference type="ChEBI" id="CHEBI:59789"/>
    </ligand>
</feature>
<proteinExistence type="inferred from homology"/>
<evidence type="ECO:0000256" key="4">
    <source>
        <dbReference type="ARBA" id="ARBA00022884"/>
    </source>
</evidence>
<dbReference type="InterPro" id="IPR029063">
    <property type="entry name" value="SAM-dependent_MTases_sf"/>
</dbReference>
<feature type="active site" description="Nucleophile" evidence="5">
    <location>
        <position position="355"/>
    </location>
</feature>
<name>A0A1Z5KCI4_FISSO</name>
<reference evidence="8 9" key="1">
    <citation type="journal article" date="2015" name="Plant Cell">
        <title>Oil accumulation by the oleaginous diatom Fistulifera solaris as revealed by the genome and transcriptome.</title>
        <authorList>
            <person name="Tanaka T."/>
            <person name="Maeda Y."/>
            <person name="Veluchamy A."/>
            <person name="Tanaka M."/>
            <person name="Abida H."/>
            <person name="Marechal E."/>
            <person name="Bowler C."/>
            <person name="Muto M."/>
            <person name="Sunaga Y."/>
            <person name="Tanaka M."/>
            <person name="Yoshino T."/>
            <person name="Taniguchi T."/>
            <person name="Fukuda Y."/>
            <person name="Nemoto M."/>
            <person name="Matsumoto M."/>
            <person name="Wong P.S."/>
            <person name="Aburatani S."/>
            <person name="Fujibuchi W."/>
        </authorList>
    </citation>
    <scope>NUCLEOTIDE SEQUENCE [LARGE SCALE GENOMIC DNA]</scope>
    <source>
        <strain evidence="8 9">JPCC DA0580</strain>
    </source>
</reference>
<dbReference type="SUPFAM" id="SSF53335">
    <property type="entry name" value="S-adenosyl-L-methionine-dependent methyltransferases"/>
    <property type="match status" value="1"/>
</dbReference>
<dbReference type="GO" id="GO:0003723">
    <property type="term" value="F:RNA binding"/>
    <property type="evidence" value="ECO:0007669"/>
    <property type="project" value="UniProtKB-UniRule"/>
</dbReference>
<keyword evidence="9" id="KW-1185">Reference proteome</keyword>
<feature type="binding site" evidence="5">
    <location>
        <position position="280"/>
    </location>
    <ligand>
        <name>S-adenosyl-L-methionine</name>
        <dbReference type="ChEBI" id="CHEBI:59789"/>
    </ligand>
</feature>
<dbReference type="OrthoDB" id="8020218at2759"/>
<dbReference type="EMBL" id="BDSP01000203">
    <property type="protein sequence ID" value="GAX23801.1"/>
    <property type="molecule type" value="Genomic_DNA"/>
</dbReference>
<dbReference type="Pfam" id="PF07386">
    <property type="entry name" value="DUF1499"/>
    <property type="match status" value="1"/>
</dbReference>
<feature type="compositionally biased region" description="Basic residues" evidence="6">
    <location>
        <begin position="234"/>
        <end position="246"/>
    </location>
</feature>
<dbReference type="PANTHER" id="PTHR22807:SF16">
    <property type="entry name" value="SAM-DEPENDENT MTASE RSMB_NOP-TYPE DOMAIN-CONTAINING PROTEIN"/>
    <property type="match status" value="1"/>
</dbReference>
<feature type="domain" description="SAM-dependent MTase RsmB/NOP-type" evidence="7">
    <location>
        <begin position="27"/>
        <end position="441"/>
    </location>
</feature>
<feature type="binding site" evidence="5">
    <location>
        <position position="205"/>
    </location>
    <ligand>
        <name>S-adenosyl-L-methionine</name>
        <dbReference type="ChEBI" id="CHEBI:59789"/>
    </ligand>
</feature>
<dbReference type="Proteomes" id="UP000198406">
    <property type="component" value="Unassembled WGS sequence"/>
</dbReference>
<organism evidence="8 9">
    <name type="scientific">Fistulifera solaris</name>
    <name type="common">Oleaginous diatom</name>
    <dbReference type="NCBI Taxonomy" id="1519565"/>
    <lineage>
        <taxon>Eukaryota</taxon>
        <taxon>Sar</taxon>
        <taxon>Stramenopiles</taxon>
        <taxon>Ochrophyta</taxon>
        <taxon>Bacillariophyta</taxon>
        <taxon>Bacillariophyceae</taxon>
        <taxon>Bacillariophycidae</taxon>
        <taxon>Naviculales</taxon>
        <taxon>Naviculaceae</taxon>
        <taxon>Fistulifera</taxon>
    </lineage>
</organism>
<comment type="caution">
    <text evidence="5">Lacks conserved residue(s) required for the propagation of feature annotation.</text>
</comment>
<dbReference type="GO" id="GO:0001510">
    <property type="term" value="P:RNA methylation"/>
    <property type="evidence" value="ECO:0007669"/>
    <property type="project" value="InterPro"/>
</dbReference>
<evidence type="ECO:0000259" key="7">
    <source>
        <dbReference type="PROSITE" id="PS51686"/>
    </source>
</evidence>
<dbReference type="PRINTS" id="PR02008">
    <property type="entry name" value="RCMTFAMILY"/>
</dbReference>
<dbReference type="PROSITE" id="PS51686">
    <property type="entry name" value="SAM_MT_RSMB_NOP"/>
    <property type="match status" value="1"/>
</dbReference>
<dbReference type="InterPro" id="IPR001678">
    <property type="entry name" value="MeTrfase_RsmB-F_NOP2_dom"/>
</dbReference>
<evidence type="ECO:0000313" key="9">
    <source>
        <dbReference type="Proteomes" id="UP000198406"/>
    </source>
</evidence>
<keyword evidence="4 5" id="KW-0694">RNA-binding</keyword>
<comment type="similarity">
    <text evidence="5">Belongs to the class I-like SAM-binding methyltransferase superfamily. RsmB/NOP family.</text>
</comment>
<dbReference type="Pfam" id="PF01189">
    <property type="entry name" value="Methyltr_RsmB-F"/>
    <property type="match status" value="1"/>
</dbReference>
<comment type="caution">
    <text evidence="8">The sequence shown here is derived from an EMBL/GenBank/DDBJ whole genome shotgun (WGS) entry which is preliminary data.</text>
</comment>
<dbReference type="Gene3D" id="3.40.50.150">
    <property type="entry name" value="Vaccinia Virus protein VP39"/>
    <property type="match status" value="1"/>
</dbReference>
<keyword evidence="2 5" id="KW-0808">Transferase</keyword>
<dbReference type="InterPro" id="IPR023267">
    <property type="entry name" value="RCMT"/>
</dbReference>
<feature type="region of interest" description="Disordered" evidence="6">
    <location>
        <begin position="1161"/>
        <end position="1180"/>
    </location>
</feature>
<accession>A0A1Z5KCI4</accession>
<evidence type="ECO:0000313" key="8">
    <source>
        <dbReference type="EMBL" id="GAX23801.1"/>
    </source>
</evidence>
<sequence>MSETHAADHAEKLKAYYAQFGIDVNDLLKEKLVPSDRHIRLNPAFDGDDTLKLLKTKLPQDSKYPHPISWLHKSFGFYSLPGDFRLSQSPCYKEGRIYGQEVSSGAAVAALLSTYCDRIKDNKTPQVPLRILDLCCAPGLKLCAISDYLRKNVLLDISEEATVIGVDCSEARLSTCRKIIEKHQVVPYIGSNEGKNVRIRLYHNDGTTFGSGATHLIFDSSVSMEQCVHDEGRKRRNKSAKGRERKRLKELADVDRHTHQDGKRSLSHIPIQLFDRVLVDVECSTDGSLKHVRRQLAKQAGVFVGTTIPETSESLSIPVLTDEEELRRLVDLQRSLLSNGFRLLKKGGHLVYSTCSLSEDQNEGVVKWLLDTYPSQASVIELSFDCAGVNECEKQGWDEIVKEGSIPGTVRFVPKLSRSNNMESLQMLSDSGFFLAKIAKFWSMPPSDPKSTLPRRQALLWITGGLVSTAQPAKAFENKISNKYEDRPKRRGPQPNDLGVATRQSLDQEEYVGLKGCGPAPNCFSSTIPDDPDHSIPAFVWPKDKDQETAFLQLEQVLKKYTPGQNGVDGGGFEIKTVDAKKGYIYVQYEALKNGYIDDVEFAVIPGTPERSVQVRSSSRIGYLDFGVNGKRINFIANALRAEGWDAEGVDYKTHLLYTEENRFINYSEAITLSLSRFLLVVVVASPIFSAALDVSMTLGVAQPEGWSYPQTQTPKTIPEDNVDYRAQGGPRLTYLWCDEELSGQSLYLGAEVGCDEKIYCIPGHAPQVLVIDTKADRVTLMGPKMPGKFKWLRGIRCGEVIYGLPCHADGVLKIHVPTGQVRKIDIPYEPFYADDVELAAAQRQQEWKYHGGTISPVDGCIYCIPQSALHVLKIDPKTDATTLIGPPLPGRYKWYGGVVGKQDGAIYGIPHNSPHVLRIMAPDKITLHGDYGNGGHKWHGASAAPDGTIVAVPANADSVLFVEPADPEPILSEVTNDAIQTGRHRTDGKYKYLGAMTGTDGKVYCFPSGSEYVLQVDTATRTARNIGPNIFDQQMERICQNKWQNGLTLKHKRMVFAIPLGAETVLQIDCRSEHVTTWLLPSPVQGLAKWEGGVVANNGVIYCVPNNFKAVLRIEASSVDVDPYAKNKPQDEEGLSAFVYKSGIPTLRSSAHRVKFAPFKRKHNPNPKNSDGKETGTTWLPDDVRKEDVFDYDLEKYDLKGALIRLLSKCDSNIVGDFRSTESTELRLEDFAVALPSTWREVNGGQCESAQKYLSDFIAEDTEFLDLFDKLLLEVVLPYLKRRLVSAGVVENQQDVTFYYQRPPTLRLQPGPAWTQVKAHDDAQYGHQNGELNFWLPVTDRTLTKVDLYCETQPGAEDFHPVAALPGQIISFHGSSCKHFVNSNATPFTRVSIDFRVGVGGFFDPFWQMKGTSDDHGREEVRL</sequence>
<dbReference type="GO" id="GO:0008173">
    <property type="term" value="F:RNA methyltransferase activity"/>
    <property type="evidence" value="ECO:0007669"/>
    <property type="project" value="InterPro"/>
</dbReference>
<keyword evidence="1 5" id="KW-0489">Methyltransferase</keyword>
<evidence type="ECO:0000256" key="1">
    <source>
        <dbReference type="ARBA" id="ARBA00022603"/>
    </source>
</evidence>
<gene>
    <name evidence="8" type="ORF">FisN_12Hu383</name>
</gene>
<evidence type="ECO:0000256" key="5">
    <source>
        <dbReference type="PROSITE-ProRule" id="PRU01023"/>
    </source>
</evidence>
<keyword evidence="3 5" id="KW-0949">S-adenosyl-L-methionine</keyword>
<dbReference type="PANTHER" id="PTHR22807">
    <property type="entry name" value="NOP2 YEAST -RELATED NOL1/NOP2/FMU SUN DOMAIN-CONTAINING"/>
    <property type="match status" value="1"/>
</dbReference>
<protein>
    <recommendedName>
        <fullName evidence="7">SAM-dependent MTase RsmB/NOP-type domain-containing protein</fullName>
    </recommendedName>
</protein>
<evidence type="ECO:0000256" key="6">
    <source>
        <dbReference type="SAM" id="MobiDB-lite"/>
    </source>
</evidence>
<evidence type="ECO:0000256" key="2">
    <source>
        <dbReference type="ARBA" id="ARBA00022679"/>
    </source>
</evidence>
<dbReference type="InterPro" id="IPR049560">
    <property type="entry name" value="MeTrfase_RsmB-F_NOP2_cat"/>
</dbReference>